<name>A0AAV5T8J6_9BILA</name>
<gene>
    <name evidence="3" type="ORF">PENTCL1PPCAC_14076</name>
</gene>
<evidence type="ECO:0000256" key="2">
    <source>
        <dbReference type="SAM" id="SignalP"/>
    </source>
</evidence>
<protein>
    <submittedName>
        <fullName evidence="3">Uncharacterized protein</fullName>
    </submittedName>
</protein>
<evidence type="ECO:0000256" key="1">
    <source>
        <dbReference type="SAM" id="MobiDB-lite"/>
    </source>
</evidence>
<keyword evidence="2" id="KW-0732">Signal</keyword>
<feature type="chain" id="PRO_5043831651" evidence="2">
    <location>
        <begin position="25"/>
        <end position="94"/>
    </location>
</feature>
<evidence type="ECO:0000313" key="3">
    <source>
        <dbReference type="EMBL" id="GMS91901.1"/>
    </source>
</evidence>
<proteinExistence type="predicted"/>
<keyword evidence="4" id="KW-1185">Reference proteome</keyword>
<evidence type="ECO:0000313" key="4">
    <source>
        <dbReference type="Proteomes" id="UP001432027"/>
    </source>
</evidence>
<dbReference type="Proteomes" id="UP001432027">
    <property type="component" value="Unassembled WGS sequence"/>
</dbReference>
<sequence length="94" mass="10100">MARERASVASGLSLTLALPFIALGAATIKPQKQQAPTSPIVLPPLSPHKSILRDPRRDSPAFEDCPVETRALTVILDIPQAARKRLSVSFSDEA</sequence>
<comment type="caution">
    <text evidence="3">The sequence shown here is derived from an EMBL/GenBank/DDBJ whole genome shotgun (WGS) entry which is preliminary data.</text>
</comment>
<reference evidence="3" key="1">
    <citation type="submission" date="2023-10" db="EMBL/GenBank/DDBJ databases">
        <title>Genome assembly of Pristionchus species.</title>
        <authorList>
            <person name="Yoshida K."/>
            <person name="Sommer R.J."/>
        </authorList>
    </citation>
    <scope>NUCLEOTIDE SEQUENCE</scope>
    <source>
        <strain evidence="3">RS0144</strain>
    </source>
</reference>
<dbReference type="AlphaFoldDB" id="A0AAV5T8J6"/>
<feature type="signal peptide" evidence="2">
    <location>
        <begin position="1"/>
        <end position="24"/>
    </location>
</feature>
<accession>A0AAV5T8J6</accession>
<dbReference type="EMBL" id="BTSX01000004">
    <property type="protein sequence ID" value="GMS91901.1"/>
    <property type="molecule type" value="Genomic_DNA"/>
</dbReference>
<feature type="compositionally biased region" description="Basic and acidic residues" evidence="1">
    <location>
        <begin position="51"/>
        <end position="60"/>
    </location>
</feature>
<organism evidence="3 4">
    <name type="scientific">Pristionchus entomophagus</name>
    <dbReference type="NCBI Taxonomy" id="358040"/>
    <lineage>
        <taxon>Eukaryota</taxon>
        <taxon>Metazoa</taxon>
        <taxon>Ecdysozoa</taxon>
        <taxon>Nematoda</taxon>
        <taxon>Chromadorea</taxon>
        <taxon>Rhabditida</taxon>
        <taxon>Rhabditina</taxon>
        <taxon>Diplogasteromorpha</taxon>
        <taxon>Diplogasteroidea</taxon>
        <taxon>Neodiplogasteridae</taxon>
        <taxon>Pristionchus</taxon>
    </lineage>
</organism>
<feature type="region of interest" description="Disordered" evidence="1">
    <location>
        <begin position="30"/>
        <end position="63"/>
    </location>
</feature>